<dbReference type="PANTHER" id="PTHR24148:SF79">
    <property type="entry name" value="HETEROKARYON INCOMPATIBILITY DOMAIN-CONTAINING PROTEIN"/>
    <property type="match status" value="1"/>
</dbReference>
<dbReference type="InterPro" id="IPR052895">
    <property type="entry name" value="HetReg/Transcr_Mod"/>
</dbReference>
<accession>A0A6A6ZLR2</accession>
<evidence type="ECO:0000313" key="3">
    <source>
        <dbReference type="Proteomes" id="UP000799424"/>
    </source>
</evidence>
<proteinExistence type="predicted"/>
<organism evidence="2 3">
    <name type="scientific">Ophiobolus disseminans</name>
    <dbReference type="NCBI Taxonomy" id="1469910"/>
    <lineage>
        <taxon>Eukaryota</taxon>
        <taxon>Fungi</taxon>
        <taxon>Dikarya</taxon>
        <taxon>Ascomycota</taxon>
        <taxon>Pezizomycotina</taxon>
        <taxon>Dothideomycetes</taxon>
        <taxon>Pleosporomycetidae</taxon>
        <taxon>Pleosporales</taxon>
        <taxon>Pleosporineae</taxon>
        <taxon>Phaeosphaeriaceae</taxon>
        <taxon>Ophiobolus</taxon>
    </lineage>
</organism>
<protein>
    <recommendedName>
        <fullName evidence="1">Heterokaryon incompatibility domain-containing protein</fullName>
    </recommendedName>
</protein>
<keyword evidence="3" id="KW-1185">Reference proteome</keyword>
<sequence length="134" mass="14847">MAGETQVSDAYTYGPLDEPSKSIRLINIMSSTPHITCRFKVVSLDDSPAFSALSYMWGNAAITEDITVDGGILAVTINLANAIRDVHHQWGKGRYSTSGEDQWLWADAICINQTDVQEKNEQVPLMKIIYPEAQ</sequence>
<gene>
    <name evidence="2" type="ORF">CC86DRAFT_303189</name>
</gene>
<name>A0A6A6ZLR2_9PLEO</name>
<evidence type="ECO:0000313" key="2">
    <source>
        <dbReference type="EMBL" id="KAF2821165.1"/>
    </source>
</evidence>
<feature type="non-terminal residue" evidence="2">
    <location>
        <position position="134"/>
    </location>
</feature>
<reference evidence="2" key="1">
    <citation type="journal article" date="2020" name="Stud. Mycol.">
        <title>101 Dothideomycetes genomes: a test case for predicting lifestyles and emergence of pathogens.</title>
        <authorList>
            <person name="Haridas S."/>
            <person name="Albert R."/>
            <person name="Binder M."/>
            <person name="Bloem J."/>
            <person name="Labutti K."/>
            <person name="Salamov A."/>
            <person name="Andreopoulos B."/>
            <person name="Baker S."/>
            <person name="Barry K."/>
            <person name="Bills G."/>
            <person name="Bluhm B."/>
            <person name="Cannon C."/>
            <person name="Castanera R."/>
            <person name="Culley D."/>
            <person name="Daum C."/>
            <person name="Ezra D."/>
            <person name="Gonzalez J."/>
            <person name="Henrissat B."/>
            <person name="Kuo A."/>
            <person name="Liang C."/>
            <person name="Lipzen A."/>
            <person name="Lutzoni F."/>
            <person name="Magnuson J."/>
            <person name="Mondo S."/>
            <person name="Nolan M."/>
            <person name="Ohm R."/>
            <person name="Pangilinan J."/>
            <person name="Park H.-J."/>
            <person name="Ramirez L."/>
            <person name="Alfaro M."/>
            <person name="Sun H."/>
            <person name="Tritt A."/>
            <person name="Yoshinaga Y."/>
            <person name="Zwiers L.-H."/>
            <person name="Turgeon B."/>
            <person name="Goodwin S."/>
            <person name="Spatafora J."/>
            <person name="Crous P."/>
            <person name="Grigoriev I."/>
        </authorList>
    </citation>
    <scope>NUCLEOTIDE SEQUENCE</scope>
    <source>
        <strain evidence="2">CBS 113818</strain>
    </source>
</reference>
<dbReference type="PANTHER" id="PTHR24148">
    <property type="entry name" value="ANKYRIN REPEAT DOMAIN-CONTAINING PROTEIN 39 HOMOLOG-RELATED"/>
    <property type="match status" value="1"/>
</dbReference>
<dbReference type="InterPro" id="IPR010730">
    <property type="entry name" value="HET"/>
</dbReference>
<feature type="domain" description="Heterokaryon incompatibility" evidence="1">
    <location>
        <begin position="50"/>
        <end position="134"/>
    </location>
</feature>
<dbReference type="Proteomes" id="UP000799424">
    <property type="component" value="Unassembled WGS sequence"/>
</dbReference>
<dbReference type="OrthoDB" id="3553147at2759"/>
<dbReference type="Pfam" id="PF06985">
    <property type="entry name" value="HET"/>
    <property type="match status" value="1"/>
</dbReference>
<dbReference type="EMBL" id="MU006238">
    <property type="protein sequence ID" value="KAF2821165.1"/>
    <property type="molecule type" value="Genomic_DNA"/>
</dbReference>
<dbReference type="AlphaFoldDB" id="A0A6A6ZLR2"/>
<evidence type="ECO:0000259" key="1">
    <source>
        <dbReference type="Pfam" id="PF06985"/>
    </source>
</evidence>